<name>A0ABN9BSM3_9NEOB</name>
<dbReference type="EMBL" id="CATNWA010005698">
    <property type="protein sequence ID" value="CAI9550588.1"/>
    <property type="molecule type" value="Genomic_DNA"/>
</dbReference>
<organism evidence="1 2">
    <name type="scientific">Staurois parvus</name>
    <dbReference type="NCBI Taxonomy" id="386267"/>
    <lineage>
        <taxon>Eukaryota</taxon>
        <taxon>Metazoa</taxon>
        <taxon>Chordata</taxon>
        <taxon>Craniata</taxon>
        <taxon>Vertebrata</taxon>
        <taxon>Euteleostomi</taxon>
        <taxon>Amphibia</taxon>
        <taxon>Batrachia</taxon>
        <taxon>Anura</taxon>
        <taxon>Neobatrachia</taxon>
        <taxon>Ranoidea</taxon>
        <taxon>Ranidae</taxon>
        <taxon>Staurois</taxon>
    </lineage>
</organism>
<reference evidence="1" key="1">
    <citation type="submission" date="2023-05" db="EMBL/GenBank/DDBJ databases">
        <authorList>
            <person name="Stuckert A."/>
        </authorList>
    </citation>
    <scope>NUCLEOTIDE SEQUENCE</scope>
</reference>
<protein>
    <submittedName>
        <fullName evidence="1">Uncharacterized protein</fullName>
    </submittedName>
</protein>
<comment type="caution">
    <text evidence="1">The sequence shown here is derived from an EMBL/GenBank/DDBJ whole genome shotgun (WGS) entry which is preliminary data.</text>
</comment>
<proteinExistence type="predicted"/>
<dbReference type="Proteomes" id="UP001162483">
    <property type="component" value="Unassembled WGS sequence"/>
</dbReference>
<keyword evidence="2" id="KW-1185">Reference proteome</keyword>
<gene>
    <name evidence="1" type="ORF">SPARVUS_LOCUS3530648</name>
</gene>
<evidence type="ECO:0000313" key="2">
    <source>
        <dbReference type="Proteomes" id="UP001162483"/>
    </source>
</evidence>
<accession>A0ABN9BSM3</accession>
<evidence type="ECO:0000313" key="1">
    <source>
        <dbReference type="EMBL" id="CAI9550588.1"/>
    </source>
</evidence>
<sequence>MRPVTELDPDRTWVFPLDSCFPVQTPSMDTPTDHTGNRQHQTLLKTGSQLLYF</sequence>